<gene>
    <name evidence="1" type="ORF">R5W23_006119</name>
</gene>
<accession>A0ABU5EYR3</accession>
<proteinExistence type="predicted"/>
<organism evidence="1 2">
    <name type="scientific">Gemmata algarum</name>
    <dbReference type="NCBI Taxonomy" id="2975278"/>
    <lineage>
        <taxon>Bacteria</taxon>
        <taxon>Pseudomonadati</taxon>
        <taxon>Planctomycetota</taxon>
        <taxon>Planctomycetia</taxon>
        <taxon>Gemmatales</taxon>
        <taxon>Gemmataceae</taxon>
        <taxon>Gemmata</taxon>
    </lineage>
</organism>
<name>A0ABU5EYR3_9BACT</name>
<comment type="caution">
    <text evidence="1">The sequence shown here is derived from an EMBL/GenBank/DDBJ whole genome shotgun (WGS) entry which is preliminary data.</text>
</comment>
<evidence type="ECO:0000313" key="1">
    <source>
        <dbReference type="EMBL" id="MDY3558943.1"/>
    </source>
</evidence>
<evidence type="ECO:0008006" key="3">
    <source>
        <dbReference type="Google" id="ProtNLM"/>
    </source>
</evidence>
<dbReference type="RefSeq" id="WP_320685795.1">
    <property type="nucleotide sequence ID" value="NZ_JAXBLV010000066.1"/>
</dbReference>
<protein>
    <recommendedName>
        <fullName evidence="3">Lipocalin-like domain-containing protein</fullName>
    </recommendedName>
</protein>
<keyword evidence="2" id="KW-1185">Reference proteome</keyword>
<sequence>MFHFIIFFPAAFFVPISSFQGDWHVYRMKVREPGTEKWSIYTYSWPGGPYWRVAGSSVGSTFMDKQVKKSISANWQSNVKNGVQFIDYDGLHYTGTYSVNKDETITLTLSGHAPIAPGEETVGTKIMVIFLERPKPPPTPFGPREPRIARP</sequence>
<reference evidence="2" key="1">
    <citation type="journal article" date="2023" name="Mar. Drugs">
        <title>Gemmata algarum, a Novel Planctomycete Isolated from an Algal Mat, Displays Antimicrobial Activity.</title>
        <authorList>
            <person name="Kumar G."/>
            <person name="Kallscheuer N."/>
            <person name="Kashif M."/>
            <person name="Ahamad S."/>
            <person name="Jagadeeshwari U."/>
            <person name="Pannikurungottu S."/>
            <person name="Haufschild T."/>
            <person name="Kabuu M."/>
            <person name="Sasikala C."/>
            <person name="Jogler C."/>
            <person name="Ramana C."/>
        </authorList>
    </citation>
    <scope>NUCLEOTIDE SEQUENCE [LARGE SCALE GENOMIC DNA]</scope>
    <source>
        <strain evidence="2">JC673</strain>
    </source>
</reference>
<dbReference type="Proteomes" id="UP001272242">
    <property type="component" value="Unassembled WGS sequence"/>
</dbReference>
<evidence type="ECO:0000313" key="2">
    <source>
        <dbReference type="Proteomes" id="UP001272242"/>
    </source>
</evidence>
<dbReference type="EMBL" id="JAXBLV010000066">
    <property type="protein sequence ID" value="MDY3558943.1"/>
    <property type="molecule type" value="Genomic_DNA"/>
</dbReference>